<dbReference type="PROSITE" id="PS50043">
    <property type="entry name" value="HTH_LUXR_2"/>
    <property type="match status" value="1"/>
</dbReference>
<dbReference type="AlphaFoldDB" id="A0A9X7JNC6"/>
<dbReference type="InterPro" id="IPR000792">
    <property type="entry name" value="Tscrpt_reg_LuxR_C"/>
</dbReference>
<dbReference type="GO" id="GO:0003677">
    <property type="term" value="F:DNA binding"/>
    <property type="evidence" value="ECO:0007669"/>
    <property type="project" value="InterPro"/>
</dbReference>
<evidence type="ECO:0000313" key="3">
    <source>
        <dbReference type="Proteomes" id="UP000242427"/>
    </source>
</evidence>
<dbReference type="SUPFAM" id="SSF46894">
    <property type="entry name" value="C-terminal effector domain of the bipartite response regulators"/>
    <property type="match status" value="1"/>
</dbReference>
<protein>
    <recommendedName>
        <fullName evidence="1">HTH luxR-type domain-containing protein</fullName>
    </recommendedName>
</protein>
<name>A0A9X7JNC6_9ACTN</name>
<dbReference type="InterPro" id="IPR016032">
    <property type="entry name" value="Sig_transdc_resp-reg_C-effctor"/>
</dbReference>
<comment type="caution">
    <text evidence="2">The sequence shown here is derived from an EMBL/GenBank/DDBJ whole genome shotgun (WGS) entry which is preliminary data.</text>
</comment>
<gene>
    <name evidence="2" type="ORF">B7P34_20790</name>
</gene>
<sequence>MSWGSSVFRAGAVAVSPAGRADFDAVVEGVEAGLAGSGVEEQLAGLCLADGLAGQEEATVRLLAEGRTDEAIAKRLGVSRRTARRIATGLMERLGARSRFQVGVLAVQAGWLPTRAAH</sequence>
<dbReference type="GO" id="GO:0006355">
    <property type="term" value="P:regulation of DNA-templated transcription"/>
    <property type="evidence" value="ECO:0007669"/>
    <property type="project" value="InterPro"/>
</dbReference>
<dbReference type="Proteomes" id="UP000242427">
    <property type="component" value="Unassembled WGS sequence"/>
</dbReference>
<organism evidence="2 3">
    <name type="scientific">Streptosporangium nondiastaticum</name>
    <dbReference type="NCBI Taxonomy" id="35764"/>
    <lineage>
        <taxon>Bacteria</taxon>
        <taxon>Bacillati</taxon>
        <taxon>Actinomycetota</taxon>
        <taxon>Actinomycetes</taxon>
        <taxon>Streptosporangiales</taxon>
        <taxon>Streptosporangiaceae</taxon>
        <taxon>Streptosporangium</taxon>
    </lineage>
</organism>
<evidence type="ECO:0000259" key="1">
    <source>
        <dbReference type="PROSITE" id="PS50043"/>
    </source>
</evidence>
<keyword evidence="3" id="KW-1185">Reference proteome</keyword>
<dbReference type="SMART" id="SM00421">
    <property type="entry name" value="HTH_LUXR"/>
    <property type="match status" value="1"/>
</dbReference>
<feature type="domain" description="HTH luxR-type" evidence="1">
    <location>
        <begin position="45"/>
        <end position="110"/>
    </location>
</feature>
<evidence type="ECO:0000313" key="2">
    <source>
        <dbReference type="EMBL" id="PSJ26826.1"/>
    </source>
</evidence>
<proteinExistence type="predicted"/>
<dbReference type="InterPro" id="IPR036388">
    <property type="entry name" value="WH-like_DNA-bd_sf"/>
</dbReference>
<dbReference type="Gene3D" id="1.10.10.10">
    <property type="entry name" value="Winged helix-like DNA-binding domain superfamily/Winged helix DNA-binding domain"/>
    <property type="match status" value="1"/>
</dbReference>
<dbReference type="Pfam" id="PF13384">
    <property type="entry name" value="HTH_23"/>
    <property type="match status" value="1"/>
</dbReference>
<reference evidence="2 3" key="1">
    <citation type="submission" date="2018-03" db="EMBL/GenBank/DDBJ databases">
        <title>Chitinolytic properties of Streptosporangium nondiastaticum TBG75A20.</title>
        <authorList>
            <person name="Gayathri V."/>
            <person name="Shiburaj S."/>
        </authorList>
    </citation>
    <scope>NUCLEOTIDE SEQUENCE [LARGE SCALE GENOMIC DNA]</scope>
    <source>
        <strain evidence="2 3">TBG75A20</strain>
    </source>
</reference>
<dbReference type="OrthoDB" id="3728246at2"/>
<dbReference type="EMBL" id="PXWG01000059">
    <property type="protein sequence ID" value="PSJ26826.1"/>
    <property type="molecule type" value="Genomic_DNA"/>
</dbReference>
<accession>A0A9X7JNC6</accession>